<proteinExistence type="predicted"/>
<name>A0ACC2TN60_9FUNG</name>
<evidence type="ECO:0000313" key="1">
    <source>
        <dbReference type="EMBL" id="KAJ9076165.1"/>
    </source>
</evidence>
<comment type="caution">
    <text evidence="1">The sequence shown here is derived from an EMBL/GenBank/DDBJ whole genome shotgun (WGS) entry which is preliminary data.</text>
</comment>
<protein>
    <submittedName>
        <fullName evidence="1">Uncharacterized protein</fullName>
    </submittedName>
</protein>
<sequence>MLEKVKPVLDTSYKPYVSDGNQEEDNKPEFFRTDEGQLVLKKVAAFYNKVHMPCKPVLEQDPNSTTPAKPAQKRILDIKHIILFKLIHESGNYKAAAALVGVDPKYASKTVNSLPPLALDHAIFPCRTKKGSKTPAKPLHSLNDLAHTVDERFVLAYPAEPLPLVAPSWEETLVNLDYLLAWYCPLLKTIRAGQSEVATSTLSNPSEFQMTSASSSQSDLTAEIGMKPSSLPAPA</sequence>
<evidence type="ECO:0000313" key="2">
    <source>
        <dbReference type="Proteomes" id="UP001165960"/>
    </source>
</evidence>
<accession>A0ACC2TN60</accession>
<gene>
    <name evidence="1" type="ORF">DSO57_1028823</name>
</gene>
<reference evidence="1" key="1">
    <citation type="submission" date="2022-04" db="EMBL/GenBank/DDBJ databases">
        <title>Genome of the entomopathogenic fungus Entomophthora muscae.</title>
        <authorList>
            <person name="Elya C."/>
            <person name="Lovett B.R."/>
            <person name="Lee E."/>
            <person name="Macias A.M."/>
            <person name="Hajek A.E."/>
            <person name="De Bivort B.L."/>
            <person name="Kasson M.T."/>
            <person name="De Fine Licht H.H."/>
            <person name="Stajich J.E."/>
        </authorList>
    </citation>
    <scope>NUCLEOTIDE SEQUENCE</scope>
    <source>
        <strain evidence="1">Berkeley</strain>
    </source>
</reference>
<keyword evidence="2" id="KW-1185">Reference proteome</keyword>
<organism evidence="1 2">
    <name type="scientific">Entomophthora muscae</name>
    <dbReference type="NCBI Taxonomy" id="34485"/>
    <lineage>
        <taxon>Eukaryota</taxon>
        <taxon>Fungi</taxon>
        <taxon>Fungi incertae sedis</taxon>
        <taxon>Zoopagomycota</taxon>
        <taxon>Entomophthoromycotina</taxon>
        <taxon>Entomophthoromycetes</taxon>
        <taxon>Entomophthorales</taxon>
        <taxon>Entomophthoraceae</taxon>
        <taxon>Entomophthora</taxon>
    </lineage>
</organism>
<dbReference type="Proteomes" id="UP001165960">
    <property type="component" value="Unassembled WGS sequence"/>
</dbReference>
<dbReference type="EMBL" id="QTSX02002315">
    <property type="protein sequence ID" value="KAJ9076165.1"/>
    <property type="molecule type" value="Genomic_DNA"/>
</dbReference>